<evidence type="ECO:0000259" key="1">
    <source>
        <dbReference type="PROSITE" id="PS51498"/>
    </source>
</evidence>
<proteinExistence type="predicted"/>
<dbReference type="Gene3D" id="2.100.10.50">
    <property type="match status" value="1"/>
</dbReference>
<organism evidence="2 3">
    <name type="scientific">Saccharopolyspora taberi</name>
    <dbReference type="NCBI Taxonomy" id="60895"/>
    <lineage>
        <taxon>Bacteria</taxon>
        <taxon>Bacillati</taxon>
        <taxon>Actinomycetota</taxon>
        <taxon>Actinomycetes</taxon>
        <taxon>Pseudonocardiales</taxon>
        <taxon>Pseudonocardiaceae</taxon>
        <taxon>Saccharopolyspora</taxon>
    </lineage>
</organism>
<dbReference type="Proteomes" id="UP001500979">
    <property type="component" value="Unassembled WGS sequence"/>
</dbReference>
<comment type="caution">
    <text evidence="2">The sequence shown here is derived from an EMBL/GenBank/DDBJ whole genome shotgun (WGS) entry which is preliminary data.</text>
</comment>
<accession>A0ABN3VH91</accession>
<dbReference type="InterPro" id="IPR023341">
    <property type="entry name" value="MABP"/>
</dbReference>
<sequence length="140" mass="15120">MGDESVLAGQGITHIAFFPDDSDIEGYTKIKTNINSKGTARYLGYTRAANKPSIVNLVFYLKWKEDPGAYLFYKQDLNEGAGPIPLYLATTTNSTEGNNAITDLAVVKASEAAPPGFKKIELNLNIGVQGGENLNLAYKS</sequence>
<gene>
    <name evidence="2" type="ORF">GCM10010470_45530</name>
</gene>
<dbReference type="RefSeq" id="WP_344682877.1">
    <property type="nucleotide sequence ID" value="NZ_BAAAUX010000019.1"/>
</dbReference>
<dbReference type="EMBL" id="BAAAUX010000019">
    <property type="protein sequence ID" value="GAA2805197.1"/>
    <property type="molecule type" value="Genomic_DNA"/>
</dbReference>
<name>A0ABN3VH91_9PSEU</name>
<feature type="domain" description="MABP" evidence="1">
    <location>
        <begin position="98"/>
        <end position="140"/>
    </location>
</feature>
<evidence type="ECO:0000313" key="3">
    <source>
        <dbReference type="Proteomes" id="UP001500979"/>
    </source>
</evidence>
<evidence type="ECO:0000313" key="2">
    <source>
        <dbReference type="EMBL" id="GAA2805197.1"/>
    </source>
</evidence>
<dbReference type="PROSITE" id="PS51498">
    <property type="entry name" value="MABP"/>
    <property type="match status" value="1"/>
</dbReference>
<keyword evidence="3" id="KW-1185">Reference proteome</keyword>
<reference evidence="2 3" key="1">
    <citation type="journal article" date="2019" name="Int. J. Syst. Evol. Microbiol.">
        <title>The Global Catalogue of Microorganisms (GCM) 10K type strain sequencing project: providing services to taxonomists for standard genome sequencing and annotation.</title>
        <authorList>
            <consortium name="The Broad Institute Genomics Platform"/>
            <consortium name="The Broad Institute Genome Sequencing Center for Infectious Disease"/>
            <person name="Wu L."/>
            <person name="Ma J."/>
        </authorList>
    </citation>
    <scope>NUCLEOTIDE SEQUENCE [LARGE SCALE GENOMIC DNA]</scope>
    <source>
        <strain evidence="2 3">JCM 9383</strain>
    </source>
</reference>
<protein>
    <recommendedName>
        <fullName evidence="1">MABP domain-containing protein</fullName>
    </recommendedName>
</protein>